<dbReference type="Gene3D" id="2.60.40.150">
    <property type="entry name" value="C2 domain"/>
    <property type="match status" value="1"/>
</dbReference>
<dbReference type="GO" id="GO:0005813">
    <property type="term" value="C:centrosome"/>
    <property type="evidence" value="ECO:0007669"/>
    <property type="project" value="TreeGrafter"/>
</dbReference>
<feature type="region of interest" description="Disordered" evidence="2">
    <location>
        <begin position="499"/>
        <end position="535"/>
    </location>
</feature>
<evidence type="ECO:0000256" key="2">
    <source>
        <dbReference type="SAM" id="MobiDB-lite"/>
    </source>
</evidence>
<evidence type="ECO:0000259" key="3">
    <source>
        <dbReference type="Pfam" id="PF12416"/>
    </source>
</evidence>
<accession>A0AAV1KDM0</accession>
<dbReference type="PANTHER" id="PTHR21574:SF0">
    <property type="entry name" value="CENTROSOMAL PROTEIN OF 120 KDA"/>
    <property type="match status" value="1"/>
</dbReference>
<feature type="compositionally biased region" description="Polar residues" evidence="2">
    <location>
        <begin position="520"/>
        <end position="535"/>
    </location>
</feature>
<dbReference type="EMBL" id="CAVLGL010000024">
    <property type="protein sequence ID" value="CAK1581171.1"/>
    <property type="molecule type" value="Genomic_DNA"/>
</dbReference>
<reference evidence="4 5" key="1">
    <citation type="submission" date="2023-11" db="EMBL/GenBank/DDBJ databases">
        <authorList>
            <person name="Hedman E."/>
            <person name="Englund M."/>
            <person name="Stromberg M."/>
            <person name="Nyberg Akerstrom W."/>
            <person name="Nylinder S."/>
            <person name="Jareborg N."/>
            <person name="Kallberg Y."/>
            <person name="Kronander E."/>
        </authorList>
    </citation>
    <scope>NUCLEOTIDE SEQUENCE [LARGE SCALE GENOMIC DNA]</scope>
</reference>
<dbReference type="GO" id="GO:1903724">
    <property type="term" value="P:positive regulation of centriole elongation"/>
    <property type="evidence" value="ECO:0007669"/>
    <property type="project" value="TreeGrafter"/>
</dbReference>
<name>A0AAV1KDM0_9NEOP</name>
<proteinExistence type="predicted"/>
<feature type="compositionally biased region" description="Basic and acidic residues" evidence="2">
    <location>
        <begin position="499"/>
        <end position="519"/>
    </location>
</feature>
<evidence type="ECO:0000313" key="4">
    <source>
        <dbReference type="EMBL" id="CAK1581171.1"/>
    </source>
</evidence>
<evidence type="ECO:0000313" key="5">
    <source>
        <dbReference type="Proteomes" id="UP001314205"/>
    </source>
</evidence>
<dbReference type="InterPro" id="IPR022136">
    <property type="entry name" value="DUF3668"/>
</dbReference>
<feature type="domain" description="DUF3668" evidence="3">
    <location>
        <begin position="197"/>
        <end position="372"/>
    </location>
</feature>
<dbReference type="Pfam" id="PF12416">
    <property type="entry name" value="DUF3668"/>
    <property type="match status" value="1"/>
</dbReference>
<protein>
    <recommendedName>
        <fullName evidence="3">DUF3668 domain-containing protein</fullName>
    </recommendedName>
</protein>
<dbReference type="AlphaFoldDB" id="A0AAV1KDM0"/>
<dbReference type="PANTHER" id="PTHR21574">
    <property type="entry name" value="CENTROSOMAL PROTEIN OF 120 KDA"/>
    <property type="match status" value="1"/>
</dbReference>
<keyword evidence="5" id="KW-1185">Reference proteome</keyword>
<dbReference type="InterPro" id="IPR039893">
    <property type="entry name" value="CEP120-like"/>
</dbReference>
<organism evidence="4 5">
    <name type="scientific">Parnassius mnemosyne</name>
    <name type="common">clouded apollo</name>
    <dbReference type="NCBI Taxonomy" id="213953"/>
    <lineage>
        <taxon>Eukaryota</taxon>
        <taxon>Metazoa</taxon>
        <taxon>Ecdysozoa</taxon>
        <taxon>Arthropoda</taxon>
        <taxon>Hexapoda</taxon>
        <taxon>Insecta</taxon>
        <taxon>Pterygota</taxon>
        <taxon>Neoptera</taxon>
        <taxon>Endopterygota</taxon>
        <taxon>Lepidoptera</taxon>
        <taxon>Glossata</taxon>
        <taxon>Ditrysia</taxon>
        <taxon>Papilionoidea</taxon>
        <taxon>Papilionidae</taxon>
        <taxon>Parnassiinae</taxon>
        <taxon>Parnassini</taxon>
        <taxon>Parnassius</taxon>
        <taxon>Driopa</taxon>
    </lineage>
</organism>
<keyword evidence="1" id="KW-0175">Coiled coil</keyword>
<dbReference type="Proteomes" id="UP001314205">
    <property type="component" value="Unassembled WGS sequence"/>
</dbReference>
<evidence type="ECO:0000256" key="1">
    <source>
        <dbReference type="SAM" id="Coils"/>
    </source>
</evidence>
<dbReference type="InterPro" id="IPR035892">
    <property type="entry name" value="C2_domain_sf"/>
</dbReference>
<gene>
    <name evidence="4" type="ORF">PARMNEM_LOCUS2874</name>
</gene>
<comment type="caution">
    <text evidence="4">The sequence shown here is derived from an EMBL/GenBank/DDBJ whole genome shotgun (WGS) entry which is preliminary data.</text>
</comment>
<feature type="coiled-coil region" evidence="1">
    <location>
        <begin position="672"/>
        <end position="746"/>
    </location>
</feature>
<sequence length="887" mass="101324">MDELRGPNIQIVLHVKEGLGFGFLRIPFVVSGSLNGYVLETDPVVPTHAPAFDAELVWEADKRRFRSLRVQNVPIKVEVFTTGTQGRKDKVGYILLSLLGAQPCPSNKIFDVKYSWHKLLGVRSEGKCCHPQLLMSLSIEDRVNTPTPRNELRMFHSNEVAYPPTYRTNDTQFTRPMLLTLQEYIEESKKSVSSPDLQPQLICEEGLIQIGQGEQLFILSFVIGSVENLDLLLPNDISKESVDCCVTYSIFTHNIMTDRVGATSLSTGSSALFNQRTSLRLRSELSSLNRYFAECPHLVVRVCVAERDVGVCSLDLRKLVPTESLQQFISEFCNSDHSLTIHERCYVLRCEQRAQTSSDTRRPYMDVEISLKHIGQKNIKQKPNTLAARSVTHVERGAAETEVEVTIDYKSGSCTHIDRDLGGVAYTNKSAGNTARYKTATGDNVLQTNEITELLRKMCDSFALSQEKLLTSRSRPITSDMQVQCGPEIDRNNDFLRPERDENNINKKGDEKQIDKDLNENNCEPNGNKTKTFSLPPTEKDLVKIALSAVDRDAIMQKFINELEDWKEMQQELYKCQLKRKEEYHLELLAKEWDKRREELESKLSHGVERCRTLANDLSRATEDFRLRGYRNTERERKLLEAKKALEAHYTAKYQELREASQKMEDDMHHQIKLKDMRIEELELKVQQLEKQVEMLKNNMKNMEKDAESKYSGLTKDQTASLIQELRCLEEKLDSAVQSKAFFKEQWGRAVRELHLTKMSSRRNMLAQLRREKGLLNQVGLDAIDDSEISKADLSENDINKLKDDFYADLLANTPPLESHSANSIPGPDGLNMFGDNMKKGSKNTMNDKLGDLIMQRDRLIQQENPDEATLKQLNNEIRSILINCGT</sequence>